<sequence>ITYNLGKRQMFNRQLNEMEHRYTYFVPRDHAWLKFQIKHPSAYNALFREDFGYYVSMYVNTTSSKETAAVPGGKQYFMGVAASQ</sequence>
<dbReference type="OrthoDB" id="7700931at2759"/>
<dbReference type="AlphaFoldDB" id="A0A8S4QRJ9"/>
<dbReference type="InterPro" id="IPR036378">
    <property type="entry name" value="FAS1_dom_sf"/>
</dbReference>
<feature type="non-terminal residue" evidence="1">
    <location>
        <position position="1"/>
    </location>
</feature>
<dbReference type="EMBL" id="CAKXAJ010012698">
    <property type="protein sequence ID" value="CAH2215757.1"/>
    <property type="molecule type" value="Genomic_DNA"/>
</dbReference>
<evidence type="ECO:0000313" key="2">
    <source>
        <dbReference type="Proteomes" id="UP000838756"/>
    </source>
</evidence>
<dbReference type="Gene3D" id="2.30.180.10">
    <property type="entry name" value="FAS1 domain"/>
    <property type="match status" value="1"/>
</dbReference>
<accession>A0A8S4QRJ9</accession>
<protein>
    <submittedName>
        <fullName evidence="1">Jg682 protein</fullName>
    </submittedName>
</protein>
<gene>
    <name evidence="1" type="primary">jg682</name>
    <name evidence="1" type="ORF">PAEG_LOCUS3843</name>
</gene>
<comment type="caution">
    <text evidence="1">The sequence shown here is derived from an EMBL/GenBank/DDBJ whole genome shotgun (WGS) entry which is preliminary data.</text>
</comment>
<dbReference type="Proteomes" id="UP000838756">
    <property type="component" value="Unassembled WGS sequence"/>
</dbReference>
<keyword evidence="2" id="KW-1185">Reference proteome</keyword>
<dbReference type="SUPFAM" id="SSF82153">
    <property type="entry name" value="FAS1 domain"/>
    <property type="match status" value="1"/>
</dbReference>
<evidence type="ECO:0000313" key="1">
    <source>
        <dbReference type="EMBL" id="CAH2215757.1"/>
    </source>
</evidence>
<reference evidence="1" key="1">
    <citation type="submission" date="2022-03" db="EMBL/GenBank/DDBJ databases">
        <authorList>
            <person name="Lindestad O."/>
        </authorList>
    </citation>
    <scope>NUCLEOTIDE SEQUENCE</scope>
</reference>
<proteinExistence type="predicted"/>
<organism evidence="1 2">
    <name type="scientific">Pararge aegeria aegeria</name>
    <dbReference type="NCBI Taxonomy" id="348720"/>
    <lineage>
        <taxon>Eukaryota</taxon>
        <taxon>Metazoa</taxon>
        <taxon>Ecdysozoa</taxon>
        <taxon>Arthropoda</taxon>
        <taxon>Hexapoda</taxon>
        <taxon>Insecta</taxon>
        <taxon>Pterygota</taxon>
        <taxon>Neoptera</taxon>
        <taxon>Endopterygota</taxon>
        <taxon>Lepidoptera</taxon>
        <taxon>Glossata</taxon>
        <taxon>Ditrysia</taxon>
        <taxon>Papilionoidea</taxon>
        <taxon>Nymphalidae</taxon>
        <taxon>Satyrinae</taxon>
        <taxon>Satyrini</taxon>
        <taxon>Parargina</taxon>
        <taxon>Pararge</taxon>
    </lineage>
</organism>
<name>A0A8S4QRJ9_9NEOP</name>